<evidence type="ECO:0000313" key="1">
    <source>
        <dbReference type="EMBL" id="ETO64099.1"/>
    </source>
</evidence>
<dbReference type="AlphaFoldDB" id="A0A080ZBT8"/>
<dbReference type="EMBL" id="ANJA01003334">
    <property type="protein sequence ID" value="ETO64099.1"/>
    <property type="molecule type" value="Genomic_DNA"/>
</dbReference>
<accession>A0A080ZBT8</accession>
<gene>
    <name evidence="1" type="ORF">F444_18320</name>
</gene>
<dbReference type="Proteomes" id="UP000028582">
    <property type="component" value="Unassembled WGS sequence"/>
</dbReference>
<name>A0A080ZBT8_PHYNI</name>
<evidence type="ECO:0000313" key="2">
    <source>
        <dbReference type="Proteomes" id="UP000028582"/>
    </source>
</evidence>
<organism evidence="1 2">
    <name type="scientific">Phytophthora nicotianae P1976</name>
    <dbReference type="NCBI Taxonomy" id="1317066"/>
    <lineage>
        <taxon>Eukaryota</taxon>
        <taxon>Sar</taxon>
        <taxon>Stramenopiles</taxon>
        <taxon>Oomycota</taxon>
        <taxon>Peronosporomycetes</taxon>
        <taxon>Peronosporales</taxon>
        <taxon>Peronosporaceae</taxon>
        <taxon>Phytophthora</taxon>
    </lineage>
</organism>
<protein>
    <submittedName>
        <fullName evidence="1">Uncharacterized protein</fullName>
    </submittedName>
</protein>
<sequence length="244" mass="27322">MSTPVVPAPAPSCLLVWLLPEAFTSISRLLLAPLPSLPRGGHATVSTRPIPHWISPTCALRCTLQRTIYQTEASRELGQDHEVLRRKFLATRRRAEDMNQQLADAANAASPYLLFCQHKFDVELADCLNALQKRMDNSRELEACCLRYHDLEPRYDETVSEFQSRVPTLEAQLVAASSSGGDKAAQAEIDRLEAVIERKTRHFRALREAYERRLKVAYKTIDAHSPGLTPCIKTSGNLPSAFAR</sequence>
<reference evidence="1 2" key="1">
    <citation type="submission" date="2013-11" db="EMBL/GenBank/DDBJ databases">
        <title>The Genome Sequence of Phytophthora parasitica P1976.</title>
        <authorList>
            <consortium name="The Broad Institute Genomics Platform"/>
            <person name="Russ C."/>
            <person name="Tyler B."/>
            <person name="Panabieres F."/>
            <person name="Shan W."/>
            <person name="Tripathy S."/>
            <person name="Grunwald N."/>
            <person name="Machado M."/>
            <person name="Johnson C.S."/>
            <person name="Walker B."/>
            <person name="Young S."/>
            <person name="Zeng Q."/>
            <person name="Gargeya S."/>
            <person name="Fitzgerald M."/>
            <person name="Haas B."/>
            <person name="Abouelleil A."/>
            <person name="Allen A.W."/>
            <person name="Alvarado L."/>
            <person name="Arachchi H.M."/>
            <person name="Berlin A.M."/>
            <person name="Chapman S.B."/>
            <person name="Gainer-Dewar J."/>
            <person name="Goldberg J."/>
            <person name="Griggs A."/>
            <person name="Gujja S."/>
            <person name="Hansen M."/>
            <person name="Howarth C."/>
            <person name="Imamovic A."/>
            <person name="Ireland A."/>
            <person name="Larimer J."/>
            <person name="McCowan C."/>
            <person name="Murphy C."/>
            <person name="Pearson M."/>
            <person name="Poon T.W."/>
            <person name="Priest M."/>
            <person name="Roberts A."/>
            <person name="Saif S."/>
            <person name="Shea T."/>
            <person name="Sisk P."/>
            <person name="Sykes S."/>
            <person name="Wortman J."/>
            <person name="Nusbaum C."/>
            <person name="Birren B."/>
        </authorList>
    </citation>
    <scope>NUCLEOTIDE SEQUENCE [LARGE SCALE GENOMIC DNA]</scope>
    <source>
        <strain evidence="1 2">P1976</strain>
    </source>
</reference>
<comment type="caution">
    <text evidence="1">The sequence shown here is derived from an EMBL/GenBank/DDBJ whole genome shotgun (WGS) entry which is preliminary data.</text>
</comment>
<proteinExistence type="predicted"/>